<feature type="transmembrane region" description="Helical" evidence="1">
    <location>
        <begin position="95"/>
        <end position="111"/>
    </location>
</feature>
<protein>
    <submittedName>
        <fullName evidence="3">DUF418 domain-containing protein</fullName>
    </submittedName>
</protein>
<evidence type="ECO:0000313" key="3">
    <source>
        <dbReference type="EMBL" id="WRL66176.1"/>
    </source>
</evidence>
<dbReference type="InterPro" id="IPR007349">
    <property type="entry name" value="DUF418"/>
</dbReference>
<accession>A0ABZ1B5V0</accession>
<evidence type="ECO:0000313" key="4">
    <source>
        <dbReference type="Proteomes" id="UP001324287"/>
    </source>
</evidence>
<feature type="domain" description="DUF418" evidence="2">
    <location>
        <begin position="29"/>
        <end position="126"/>
    </location>
</feature>
<keyword evidence="1" id="KW-0812">Transmembrane</keyword>
<dbReference type="Proteomes" id="UP001324287">
    <property type="component" value="Chromosome"/>
</dbReference>
<dbReference type="EMBL" id="CP141261">
    <property type="protein sequence ID" value="WRL66176.1"/>
    <property type="molecule type" value="Genomic_DNA"/>
</dbReference>
<keyword evidence="1" id="KW-1133">Transmembrane helix</keyword>
<dbReference type="RefSeq" id="WP_324277493.1">
    <property type="nucleotide sequence ID" value="NZ_CP141261.1"/>
</dbReference>
<feature type="transmembrane region" description="Helical" evidence="1">
    <location>
        <begin position="34"/>
        <end position="52"/>
    </location>
</feature>
<evidence type="ECO:0000256" key="1">
    <source>
        <dbReference type="SAM" id="Phobius"/>
    </source>
</evidence>
<keyword evidence="1" id="KW-0472">Membrane</keyword>
<proteinExistence type="predicted"/>
<feature type="transmembrane region" description="Helical" evidence="1">
    <location>
        <begin position="64"/>
        <end position="83"/>
    </location>
</feature>
<evidence type="ECO:0000259" key="2">
    <source>
        <dbReference type="Pfam" id="PF04235"/>
    </source>
</evidence>
<reference evidence="3 4" key="1">
    <citation type="submission" date="2023-12" db="EMBL/GenBank/DDBJ databases">
        <title>Blastococcus brunescens sp. nov., an actonobacterium isolated from sandstone collected in sahara desert.</title>
        <authorList>
            <person name="Gtari M."/>
            <person name="Ghodhbane F."/>
        </authorList>
    </citation>
    <scope>NUCLEOTIDE SEQUENCE [LARGE SCALE GENOMIC DNA]</scope>
    <source>
        <strain evidence="3 4">BMG 8361</strain>
    </source>
</reference>
<keyword evidence="4" id="KW-1185">Reference proteome</keyword>
<name>A0ABZ1B5V0_9ACTN</name>
<dbReference type="Pfam" id="PF04235">
    <property type="entry name" value="DUF418"/>
    <property type="match status" value="1"/>
</dbReference>
<sequence length="141" mass="14623">MPSAGPETGFTVPDVFSVRWLTGAEPHSGTTFEAVGSTGFAVLVLVACLLAAERLPRATAPLAAVGALALTVYTVHVVAIRVLMDIAPGTAQGPVAWLWFTLCALVGATVWRRTVGRGPLEWLLTWTSSRAAGLAPSSPAV</sequence>
<gene>
    <name evidence="3" type="ORF">U6N30_12200</name>
</gene>
<organism evidence="3 4">
    <name type="scientific">Blastococcus brunescens</name>
    <dbReference type="NCBI Taxonomy" id="1564165"/>
    <lineage>
        <taxon>Bacteria</taxon>
        <taxon>Bacillati</taxon>
        <taxon>Actinomycetota</taxon>
        <taxon>Actinomycetes</taxon>
        <taxon>Geodermatophilales</taxon>
        <taxon>Geodermatophilaceae</taxon>
        <taxon>Blastococcus</taxon>
    </lineage>
</organism>